<evidence type="ECO:0000313" key="3">
    <source>
        <dbReference type="Proteomes" id="UP000026962"/>
    </source>
</evidence>
<accession>A0A0E0MI47</accession>
<organism evidence="2">
    <name type="scientific">Oryza punctata</name>
    <name type="common">Red rice</name>
    <dbReference type="NCBI Taxonomy" id="4537"/>
    <lineage>
        <taxon>Eukaryota</taxon>
        <taxon>Viridiplantae</taxon>
        <taxon>Streptophyta</taxon>
        <taxon>Embryophyta</taxon>
        <taxon>Tracheophyta</taxon>
        <taxon>Spermatophyta</taxon>
        <taxon>Magnoliopsida</taxon>
        <taxon>Liliopsida</taxon>
        <taxon>Poales</taxon>
        <taxon>Poaceae</taxon>
        <taxon>BOP clade</taxon>
        <taxon>Oryzoideae</taxon>
        <taxon>Oryzeae</taxon>
        <taxon>Oryzinae</taxon>
        <taxon>Oryza</taxon>
    </lineage>
</organism>
<evidence type="ECO:0000313" key="2">
    <source>
        <dbReference type="EnsemblPlants" id="OPUNC11G19090.1"/>
    </source>
</evidence>
<dbReference type="InterPro" id="IPR032675">
    <property type="entry name" value="LRR_dom_sf"/>
</dbReference>
<dbReference type="AlphaFoldDB" id="A0A0E0MI47"/>
<dbReference type="Gramene" id="OPUNC11G19090.1">
    <property type="protein sequence ID" value="OPUNC11G19090.1"/>
    <property type="gene ID" value="OPUNC11G19090"/>
</dbReference>
<dbReference type="HOGENOM" id="CLU_2350361_0_0_1"/>
<name>A0A0E0MI47_ORYPU</name>
<protein>
    <submittedName>
        <fullName evidence="2">Uncharacterized protein</fullName>
    </submittedName>
</protein>
<keyword evidence="3" id="KW-1185">Reference proteome</keyword>
<evidence type="ECO:0000256" key="1">
    <source>
        <dbReference type="SAM" id="MobiDB-lite"/>
    </source>
</evidence>
<feature type="compositionally biased region" description="Acidic residues" evidence="1">
    <location>
        <begin position="31"/>
        <end position="41"/>
    </location>
</feature>
<reference evidence="2" key="1">
    <citation type="submission" date="2015-04" db="UniProtKB">
        <authorList>
            <consortium name="EnsemblPlants"/>
        </authorList>
    </citation>
    <scope>IDENTIFICATION</scope>
</reference>
<proteinExistence type="predicted"/>
<dbReference type="Proteomes" id="UP000026962">
    <property type="component" value="Chromosome 11"/>
</dbReference>
<dbReference type="EnsemblPlants" id="OPUNC11G19090.1">
    <property type="protein sequence ID" value="OPUNC11G19090.1"/>
    <property type="gene ID" value="OPUNC11G19090"/>
</dbReference>
<dbReference type="Gene3D" id="3.80.10.10">
    <property type="entry name" value="Ribonuclease Inhibitor"/>
    <property type="match status" value="1"/>
</dbReference>
<feature type="region of interest" description="Disordered" evidence="1">
    <location>
        <begin position="31"/>
        <end position="56"/>
    </location>
</feature>
<sequence length="97" mass="10860">MEMAGEAVAFPKVEVLVIEDMPNWEEWSFVEEEEEVQEEEAAAAAKGGEEEALSPRSSFQLLPCLTKLQLVECPKLRGFPPQLGQQATSLKELQIRN</sequence>
<reference evidence="2" key="2">
    <citation type="submission" date="2018-05" db="EMBL/GenBank/DDBJ databases">
        <title>OpunRS2 (Oryza punctata Reference Sequence Version 2).</title>
        <authorList>
            <person name="Zhang J."/>
            <person name="Kudrna D."/>
            <person name="Lee S."/>
            <person name="Talag J."/>
            <person name="Welchert J."/>
            <person name="Wing R.A."/>
        </authorList>
    </citation>
    <scope>NUCLEOTIDE SEQUENCE [LARGE SCALE GENOMIC DNA]</scope>
</reference>